<gene>
    <name evidence="4" type="ORF">yc1106_05659</name>
</gene>
<feature type="transmembrane region" description="Helical" evidence="2">
    <location>
        <begin position="58"/>
        <end position="78"/>
    </location>
</feature>
<name>A0A9Q9DTV3_CURCL</name>
<dbReference type="InterPro" id="IPR049326">
    <property type="entry name" value="Rhodopsin_dom_fungi"/>
</dbReference>
<evidence type="ECO:0000256" key="2">
    <source>
        <dbReference type="SAM" id="Phobius"/>
    </source>
</evidence>
<protein>
    <recommendedName>
        <fullName evidence="3">Rhodopsin domain-containing protein</fullName>
    </recommendedName>
</protein>
<reference evidence="4" key="1">
    <citation type="submission" date="2021-12" db="EMBL/GenBank/DDBJ databases">
        <title>Curvularia clavata genome.</title>
        <authorList>
            <person name="Cao Y."/>
        </authorList>
    </citation>
    <scope>NUCLEOTIDE SEQUENCE</scope>
    <source>
        <strain evidence="4">Yc1106</strain>
    </source>
</reference>
<dbReference type="PANTHER" id="PTHR38794:SF3">
    <property type="entry name" value="INTEGRAL MEMBRANE PROTEIN"/>
    <property type="match status" value="1"/>
</dbReference>
<evidence type="ECO:0000256" key="1">
    <source>
        <dbReference type="SAM" id="MobiDB-lite"/>
    </source>
</evidence>
<feature type="transmembrane region" description="Helical" evidence="2">
    <location>
        <begin position="172"/>
        <end position="200"/>
    </location>
</feature>
<feature type="transmembrane region" description="Helical" evidence="2">
    <location>
        <begin position="98"/>
        <end position="119"/>
    </location>
</feature>
<dbReference type="PANTHER" id="PTHR38794">
    <property type="entry name" value="INTEGRAL MEMBRANE PROTEIN"/>
    <property type="match status" value="1"/>
</dbReference>
<dbReference type="EMBL" id="CP089277">
    <property type="protein sequence ID" value="USP78385.1"/>
    <property type="molecule type" value="Genomic_DNA"/>
</dbReference>
<sequence length="410" mass="45631">MAGKISPIAALTADDLGPINTIVAIVLPVTSALIATVRMTTRKRMLIKFEADDAMFGFALFFGMITSILSHICVRAGLGRHQMTLSKEKLGIYFKYFWTTQILGVIALAFAKLSLVLLFKRIAPTHIKPLTFRWLLFMVTAYVVACLFMIAFQCQMPQPWILRPDICSTHGAVYYATTVLDIVTDAALALWVFPIIWLLNMNSHTKWVVLSVFGSRLLVCLADVVRIIMIRRALQSEDQTRSQLLWAIMDQIVVHLSINHATLPRIQNFLSHLQVGPLIPETTVAQSASDRSKGGSRSNNSKYAKLSQNDANKSGPNIGRQLSHRWSTLYAGLNKGLGKEPSISEQPLRSERHEEIELSTMVYVGEDVHREGKVHRGQSAAISLSSDGANQDTATLGVVRVRKDIQVTYE</sequence>
<keyword evidence="2" id="KW-0812">Transmembrane</keyword>
<feature type="transmembrane region" description="Helical" evidence="2">
    <location>
        <begin position="19"/>
        <end position="37"/>
    </location>
</feature>
<feature type="domain" description="Rhodopsin" evidence="3">
    <location>
        <begin position="37"/>
        <end position="271"/>
    </location>
</feature>
<feature type="compositionally biased region" description="Polar residues" evidence="1">
    <location>
        <begin position="284"/>
        <end position="315"/>
    </location>
</feature>
<feature type="region of interest" description="Disordered" evidence="1">
    <location>
        <begin position="284"/>
        <end position="319"/>
    </location>
</feature>
<dbReference type="Pfam" id="PF20684">
    <property type="entry name" value="Fung_rhodopsin"/>
    <property type="match status" value="1"/>
</dbReference>
<organism evidence="4 5">
    <name type="scientific">Curvularia clavata</name>
    <dbReference type="NCBI Taxonomy" id="95742"/>
    <lineage>
        <taxon>Eukaryota</taxon>
        <taxon>Fungi</taxon>
        <taxon>Dikarya</taxon>
        <taxon>Ascomycota</taxon>
        <taxon>Pezizomycotina</taxon>
        <taxon>Dothideomycetes</taxon>
        <taxon>Pleosporomycetidae</taxon>
        <taxon>Pleosporales</taxon>
        <taxon>Pleosporineae</taxon>
        <taxon>Pleosporaceae</taxon>
        <taxon>Curvularia</taxon>
    </lineage>
</organism>
<feature type="transmembrane region" description="Helical" evidence="2">
    <location>
        <begin position="131"/>
        <end position="152"/>
    </location>
</feature>
<dbReference type="AlphaFoldDB" id="A0A9Q9DTV3"/>
<proteinExistence type="predicted"/>
<feature type="transmembrane region" description="Helical" evidence="2">
    <location>
        <begin position="207"/>
        <end position="229"/>
    </location>
</feature>
<dbReference type="VEuPathDB" id="FungiDB:yc1106_05659"/>
<accession>A0A9Q9DTV3</accession>
<keyword evidence="2" id="KW-1133">Transmembrane helix</keyword>
<evidence type="ECO:0000313" key="5">
    <source>
        <dbReference type="Proteomes" id="UP001056012"/>
    </source>
</evidence>
<keyword evidence="5" id="KW-1185">Reference proteome</keyword>
<evidence type="ECO:0000259" key="3">
    <source>
        <dbReference type="Pfam" id="PF20684"/>
    </source>
</evidence>
<dbReference type="OrthoDB" id="3918601at2759"/>
<evidence type="ECO:0000313" key="4">
    <source>
        <dbReference type="EMBL" id="USP78385.1"/>
    </source>
</evidence>
<keyword evidence="2" id="KW-0472">Membrane</keyword>
<dbReference type="Proteomes" id="UP001056012">
    <property type="component" value="Chromosome 4"/>
</dbReference>